<dbReference type="KEGG" id="btab:109036150"/>
<evidence type="ECO:0000256" key="1">
    <source>
        <dbReference type="SAM" id="MobiDB-lite"/>
    </source>
</evidence>
<keyword evidence="2" id="KW-0472">Membrane</keyword>
<dbReference type="Proteomes" id="UP001152759">
    <property type="component" value="Chromosome 2"/>
</dbReference>
<feature type="compositionally biased region" description="Basic and acidic residues" evidence="1">
    <location>
        <begin position="68"/>
        <end position="79"/>
    </location>
</feature>
<reference evidence="4" key="1">
    <citation type="submission" date="2021-12" db="EMBL/GenBank/DDBJ databases">
        <authorList>
            <person name="King R."/>
        </authorList>
    </citation>
    <scope>NUCLEOTIDE SEQUENCE</scope>
</reference>
<sequence length="398" mass="43841">MFDKLALELLASVVIVTLIRSGTCDVPSDWQSGAGSIAPRSFDPKSDAESISPRGPEMGVNGGSIDLKSSESAKERTARDWSTTGSTAGSYYPPSNGYVGGPSYVDSYGVPHSDYQYPNAGASSYSSEEAKPKQRPIVPPIFPPVYQGMPMTPVECQMAGYSNVFGDLFRFGGLIKVGLIKAGLTALAAGLLTKLPLLLFIKTLIVKLIIFPIGFLVFSLPVLLPLLLFFLPNLMKDKQPIMMMMTPENANNSTNGGNKRPGTRDFLYRVSDKNGEKGYEDEYEEESRKSRDADTYLDSILSTIFDSQLCLQRIACQLGVRDADSKYRKSVSWALKYLQTFKMAESSPDIQARLKSYRNAYNLGAEQNSTEFCSSDERFPCETPHIVLRQAKRSITLI</sequence>
<keyword evidence="3" id="KW-0732">Signal</keyword>
<feature type="transmembrane region" description="Helical" evidence="2">
    <location>
        <begin position="179"/>
        <end position="201"/>
    </location>
</feature>
<feature type="transmembrane region" description="Helical" evidence="2">
    <location>
        <begin position="208"/>
        <end position="231"/>
    </location>
</feature>
<evidence type="ECO:0000256" key="2">
    <source>
        <dbReference type="SAM" id="Phobius"/>
    </source>
</evidence>
<feature type="signal peptide" evidence="3">
    <location>
        <begin position="1"/>
        <end position="21"/>
    </location>
</feature>
<keyword evidence="2" id="KW-0812">Transmembrane</keyword>
<feature type="region of interest" description="Disordered" evidence="1">
    <location>
        <begin position="29"/>
        <end position="86"/>
    </location>
</feature>
<gene>
    <name evidence="4" type="ORF">BEMITA_LOCUS3633</name>
</gene>
<evidence type="ECO:0000313" key="4">
    <source>
        <dbReference type="EMBL" id="CAH0765407.1"/>
    </source>
</evidence>
<proteinExistence type="predicted"/>
<keyword evidence="2" id="KW-1133">Transmembrane helix</keyword>
<organism evidence="4 5">
    <name type="scientific">Bemisia tabaci</name>
    <name type="common">Sweetpotato whitefly</name>
    <name type="synonym">Aleurodes tabaci</name>
    <dbReference type="NCBI Taxonomy" id="7038"/>
    <lineage>
        <taxon>Eukaryota</taxon>
        <taxon>Metazoa</taxon>
        <taxon>Ecdysozoa</taxon>
        <taxon>Arthropoda</taxon>
        <taxon>Hexapoda</taxon>
        <taxon>Insecta</taxon>
        <taxon>Pterygota</taxon>
        <taxon>Neoptera</taxon>
        <taxon>Paraneoptera</taxon>
        <taxon>Hemiptera</taxon>
        <taxon>Sternorrhyncha</taxon>
        <taxon>Aleyrodoidea</taxon>
        <taxon>Aleyrodidae</taxon>
        <taxon>Aleyrodinae</taxon>
        <taxon>Bemisia</taxon>
    </lineage>
</organism>
<dbReference type="EMBL" id="OU963863">
    <property type="protein sequence ID" value="CAH0765407.1"/>
    <property type="molecule type" value="Genomic_DNA"/>
</dbReference>
<evidence type="ECO:0000256" key="3">
    <source>
        <dbReference type="SAM" id="SignalP"/>
    </source>
</evidence>
<keyword evidence="5" id="KW-1185">Reference proteome</keyword>
<dbReference type="AlphaFoldDB" id="A0A9P0G1B1"/>
<name>A0A9P0G1B1_BEMTA</name>
<feature type="chain" id="PRO_5040428234" evidence="3">
    <location>
        <begin position="22"/>
        <end position="398"/>
    </location>
</feature>
<protein>
    <submittedName>
        <fullName evidence="4">Uncharacterized protein</fullName>
    </submittedName>
</protein>
<evidence type="ECO:0000313" key="5">
    <source>
        <dbReference type="Proteomes" id="UP001152759"/>
    </source>
</evidence>
<accession>A0A9P0G1B1</accession>